<dbReference type="GO" id="GO:0003676">
    <property type="term" value="F:nucleic acid binding"/>
    <property type="evidence" value="ECO:0007669"/>
    <property type="project" value="InterPro"/>
</dbReference>
<protein>
    <submittedName>
        <fullName evidence="3">IS3 family transposase</fullName>
    </submittedName>
</protein>
<sequence length="308" mass="36235">MAEKWISKGYKVSLVLKIIGINRSTWYYHQNKTNRNTHNHSGKGRPIPGYSYNTSGQKINDLKIMKYIKELIKGEAYCYGYLKITYLLRKKYNLIINKKKVYRLCKQLNILKPQREIKPKYPRKIAINRTITGSNQLWEADVKYGYIASSKKFFYILSIIDVFDRSIIDYHIGLSCTAKDAKATLINALIKRNLLSSKTKPIIRTDNGSQFVSNIFKYTCEKLNMHHEQIPVKTPNKNAHIESFHNLLQNECLRYFSFTSFKEAYKEVVKYIDYYNNTRIHSAIGYMTPMEFYRENSSNIKKKLVVRV</sequence>
<evidence type="ECO:0000259" key="2">
    <source>
        <dbReference type="PROSITE" id="PS50994"/>
    </source>
</evidence>
<dbReference type="NCBIfam" id="NF033516">
    <property type="entry name" value="transpos_IS3"/>
    <property type="match status" value="1"/>
</dbReference>
<dbReference type="PANTHER" id="PTHR46889:SF5">
    <property type="entry name" value="INTEGRASE PROTEIN"/>
    <property type="match status" value="1"/>
</dbReference>
<feature type="domain" description="Integrase catalytic" evidence="2">
    <location>
        <begin position="118"/>
        <end position="297"/>
    </location>
</feature>
<dbReference type="PROSITE" id="PS50994">
    <property type="entry name" value="INTEGRASE"/>
    <property type="match status" value="1"/>
</dbReference>
<dbReference type="InterPro" id="IPR036397">
    <property type="entry name" value="RNaseH_sf"/>
</dbReference>
<dbReference type="Pfam" id="PF13683">
    <property type="entry name" value="rve_3"/>
    <property type="match status" value="1"/>
</dbReference>
<accession>A0A6P1YGW2</accession>
<gene>
    <name evidence="3" type="ORF">G3A45_07140</name>
</gene>
<dbReference type="EMBL" id="CP048617">
    <property type="protein sequence ID" value="QIB28192.1"/>
    <property type="molecule type" value="Genomic_DNA"/>
</dbReference>
<dbReference type="KEGG" id="cazo:G3A45_07140"/>
<dbReference type="SUPFAM" id="SSF53098">
    <property type="entry name" value="Ribonuclease H-like"/>
    <property type="match status" value="1"/>
</dbReference>
<proteinExistence type="predicted"/>
<reference evidence="3 4" key="1">
    <citation type="submission" date="2020-02" db="EMBL/GenBank/DDBJ databases">
        <title>Thermophilic hydrogen producing bacteria, Caloranaerobacter azorensis.</title>
        <authorList>
            <person name="Baek K."/>
        </authorList>
    </citation>
    <scope>NUCLEOTIDE SEQUENCE [LARGE SCALE GENOMIC DNA]</scope>
    <source>
        <strain evidence="3 4">T3-1</strain>
    </source>
</reference>
<dbReference type="GO" id="GO:0015074">
    <property type="term" value="P:DNA integration"/>
    <property type="evidence" value="ECO:0007669"/>
    <property type="project" value="InterPro"/>
</dbReference>
<dbReference type="InterPro" id="IPR012337">
    <property type="entry name" value="RNaseH-like_sf"/>
</dbReference>
<dbReference type="AlphaFoldDB" id="A0A6P1YGW2"/>
<evidence type="ECO:0000313" key="4">
    <source>
        <dbReference type="Proteomes" id="UP000464452"/>
    </source>
</evidence>
<dbReference type="InterPro" id="IPR048020">
    <property type="entry name" value="Transpos_IS3"/>
</dbReference>
<comment type="function">
    <text evidence="1">Involved in the transposition of the insertion sequence.</text>
</comment>
<dbReference type="PANTHER" id="PTHR46889">
    <property type="entry name" value="TRANSPOSASE INSF FOR INSERTION SEQUENCE IS3B-RELATED"/>
    <property type="match status" value="1"/>
</dbReference>
<dbReference type="InterPro" id="IPR050900">
    <property type="entry name" value="Transposase_IS3/IS150/IS904"/>
</dbReference>
<dbReference type="InterPro" id="IPR001584">
    <property type="entry name" value="Integrase_cat-core"/>
</dbReference>
<dbReference type="Pfam" id="PF13276">
    <property type="entry name" value="HTH_21"/>
    <property type="match status" value="1"/>
</dbReference>
<name>A0A6P1YGW2_9FIRM</name>
<dbReference type="InterPro" id="IPR025948">
    <property type="entry name" value="HTH-like_dom"/>
</dbReference>
<evidence type="ECO:0000256" key="1">
    <source>
        <dbReference type="ARBA" id="ARBA00002286"/>
    </source>
</evidence>
<dbReference type="Gene3D" id="3.30.420.10">
    <property type="entry name" value="Ribonuclease H-like superfamily/Ribonuclease H"/>
    <property type="match status" value="1"/>
</dbReference>
<dbReference type="Proteomes" id="UP000464452">
    <property type="component" value="Chromosome"/>
</dbReference>
<evidence type="ECO:0000313" key="3">
    <source>
        <dbReference type="EMBL" id="QIB28192.1"/>
    </source>
</evidence>
<organism evidence="3 4">
    <name type="scientific">Caloranaerobacter azorensis</name>
    <dbReference type="NCBI Taxonomy" id="116090"/>
    <lineage>
        <taxon>Bacteria</taxon>
        <taxon>Bacillati</taxon>
        <taxon>Bacillota</taxon>
        <taxon>Tissierellia</taxon>
        <taxon>Tissierellales</taxon>
        <taxon>Thermohalobacteraceae</taxon>
        <taxon>Caloranaerobacter</taxon>
    </lineage>
</organism>